<evidence type="ECO:0000256" key="4">
    <source>
        <dbReference type="PROSITE-ProRule" id="PRU01161"/>
    </source>
</evidence>
<dbReference type="Gene3D" id="3.40.1090.10">
    <property type="entry name" value="Cytosolic phospholipase A2 catalytic domain"/>
    <property type="match status" value="1"/>
</dbReference>
<dbReference type="PANTHER" id="PTHR24185">
    <property type="entry name" value="CALCIUM-INDEPENDENT PHOSPHOLIPASE A2-GAMMA"/>
    <property type="match status" value="1"/>
</dbReference>
<feature type="active site" description="Proton acceptor" evidence="4">
    <location>
        <position position="206"/>
    </location>
</feature>
<dbReference type="Gene3D" id="3.40.50.300">
    <property type="entry name" value="P-loop containing nucleotide triphosphate hydrolases"/>
    <property type="match status" value="1"/>
</dbReference>
<dbReference type="GO" id="GO:0047499">
    <property type="term" value="F:calcium-independent phospholipase A2 activity"/>
    <property type="evidence" value="ECO:0007669"/>
    <property type="project" value="TreeGrafter"/>
</dbReference>
<dbReference type="GeneID" id="89928682"/>
<organism evidence="7 8">
    <name type="scientific">Saxophila tyrrhenica</name>
    <dbReference type="NCBI Taxonomy" id="1690608"/>
    <lineage>
        <taxon>Eukaryota</taxon>
        <taxon>Fungi</taxon>
        <taxon>Dikarya</taxon>
        <taxon>Ascomycota</taxon>
        <taxon>Pezizomycotina</taxon>
        <taxon>Dothideomycetes</taxon>
        <taxon>Dothideomycetidae</taxon>
        <taxon>Mycosphaerellales</taxon>
        <taxon>Extremaceae</taxon>
        <taxon>Saxophila</taxon>
    </lineage>
</organism>
<dbReference type="InterPro" id="IPR016035">
    <property type="entry name" value="Acyl_Trfase/lysoPLipase"/>
</dbReference>
<dbReference type="PROSITE" id="PS51635">
    <property type="entry name" value="PNPLA"/>
    <property type="match status" value="1"/>
</dbReference>
<comment type="caution">
    <text evidence="7">The sequence shown here is derived from an EMBL/GenBank/DDBJ whole genome shotgun (WGS) entry which is preliminary data.</text>
</comment>
<evidence type="ECO:0000256" key="1">
    <source>
        <dbReference type="ARBA" id="ARBA00022801"/>
    </source>
</evidence>
<dbReference type="SUPFAM" id="SSF52151">
    <property type="entry name" value="FabD/lysophospholipase-like"/>
    <property type="match status" value="1"/>
</dbReference>
<dbReference type="InterPro" id="IPR027417">
    <property type="entry name" value="P-loop_NTPase"/>
</dbReference>
<keyword evidence="2 4" id="KW-0442">Lipid degradation</keyword>
<evidence type="ECO:0000256" key="5">
    <source>
        <dbReference type="SAM" id="MobiDB-lite"/>
    </source>
</evidence>
<feature type="domain" description="PNPLA" evidence="6">
    <location>
        <begin position="13"/>
        <end position="219"/>
    </location>
</feature>
<comment type="caution">
    <text evidence="4">Lacks conserved residue(s) required for the propagation of feature annotation.</text>
</comment>
<keyword evidence="1 4" id="KW-0378">Hydrolase</keyword>
<dbReference type="CDD" id="cd07216">
    <property type="entry name" value="Pat17_PNPLA8_PNPLA9_like3"/>
    <property type="match status" value="1"/>
</dbReference>
<feature type="short sequence motif" description="GXGXXG" evidence="4">
    <location>
        <begin position="17"/>
        <end position="22"/>
    </location>
</feature>
<dbReference type="Pfam" id="PF01734">
    <property type="entry name" value="Patatin"/>
    <property type="match status" value="1"/>
</dbReference>
<protein>
    <recommendedName>
        <fullName evidence="6">PNPLA domain-containing protein</fullName>
    </recommendedName>
</protein>
<feature type="region of interest" description="Disordered" evidence="5">
    <location>
        <begin position="1219"/>
        <end position="1259"/>
    </location>
</feature>
<feature type="short sequence motif" description="DGA/G" evidence="4">
    <location>
        <begin position="206"/>
        <end position="208"/>
    </location>
</feature>
<name>A0AAV9P7E0_9PEZI</name>
<dbReference type="AlphaFoldDB" id="A0AAV9P7E0"/>
<dbReference type="RefSeq" id="XP_064657353.1">
    <property type="nucleotide sequence ID" value="XM_064804583.1"/>
</dbReference>
<proteinExistence type="predicted"/>
<sequence>MASSSKPHNLRILSLDGGGIKGYTTLLILRRLMRNLSHEMGETEADVRPCHIFDLIVGTSTSGLIAVMLGRLQMTVDECISAYEQVGRRVFGRPPALGAVGKIVKGFASSAFYSVEALQAEIKTILGDRNFPASTSFRVDGKPPCKVMLCVTTATAKPEVLRSYTATASTAENYDCTIWEAASATSAAPIYFKPVRFEAGKHEFSDGGLHFNNPVNEALAELSRDPELKGRKVGCLVSIGTGSTKITPVSKNLASFLKKAVEMLTDSERIADDFARSSVGRELSDQDRYFRFNVPQGMEDLQLDDYKATERMQALTTLYLSKAGSGREIERCTASLMNPDRSMDAHIGNIPSVLPRQAHEHFVERPTYTNLLRRFFHVKSDAGQVKSQIALDFGNMVKTSMPVFWVRADMLTNFASDYRTISGRLSPTEATTESIPMMQSLDHTRRQLEQLKHECLLILDNADDLDDFLNLSDVSTAINTYIPRNCRVLITTRDPRFVGGYAAADHGVQVKPMSPEEAARLLFKSVPRHLAQTVTDETAEDVQELLEALGCLPLAVAQAAANIRDQQLSILQYSRAYRDKERRMGLMRMPVRDLSNPAPRSAAQSILVTWEMSFDVLSRRDPLSAACLNYMGFFDHRGIPHGLLMRLPEFIEMGPGEEQNVVSRLLRLSLIEEVYGHTDIREYNLHPVVHERILKRLKPHETSRYGKEVALVLREVFPEPDDASDLTGTDLSLARYLFRHNLSFIPSATSFGVRCMPLVFLMQLTADFLRQLGFTGMSVELARQCMDEAQHVWSGDDVNIFWCLTTKMDCLAADAGDAYCDEILSDCDLVGDSILSSDLARSQLSNSGIDKVWMQLLDFRTHSLFHLGLYEEQLFLSQLQLIRLESVTSEDFERAIRYKHDIANLLNHFGKIDEAEMLCDSLLLELEGPRQAEIPTYLKVSVLRGKAACLERRWYMQVPLIRPTHSTHLQNAMTLSLRACQLAMTLGVSDIIGWDAVGEGFLWLVRLNRVTEAMAIASGPLERLAQENVHAEGALFRQIENFLLVVKGTVSHPLLAESSAGTYLLRLVHDASKLHEINLAQLDHTADPSFFQLFVQGIECGELGRHLAAEDAHRKALQYLDGRKSLLGLILHYNIMLAIARQPGRLEDALEYRRSHLSDIEPAEHIYGTLEACLALDEADRAVYRRAIEQQHSQRGGTLVWTDAEAAGLARAIKRYGPLENGVMPPGPSAQEPTSSHSSRIRLPERIRKTVQGKSKHQQ</sequence>
<dbReference type="PANTHER" id="PTHR24185:SF1">
    <property type="entry name" value="CALCIUM-INDEPENDENT PHOSPHOLIPASE A2-GAMMA"/>
    <property type="match status" value="1"/>
</dbReference>
<accession>A0AAV9P7E0</accession>
<feature type="active site" description="Nucleophile" evidence="4">
    <location>
        <position position="60"/>
    </location>
</feature>
<reference evidence="7 8" key="1">
    <citation type="submission" date="2023-08" db="EMBL/GenBank/DDBJ databases">
        <title>Black Yeasts Isolated from many extreme environments.</title>
        <authorList>
            <person name="Coleine C."/>
            <person name="Stajich J.E."/>
            <person name="Selbmann L."/>
        </authorList>
    </citation>
    <scope>NUCLEOTIDE SEQUENCE [LARGE SCALE GENOMIC DNA]</scope>
    <source>
        <strain evidence="7 8">CCFEE 5935</strain>
    </source>
</reference>
<dbReference type="GO" id="GO:0019369">
    <property type="term" value="P:arachidonate metabolic process"/>
    <property type="evidence" value="ECO:0007669"/>
    <property type="project" value="TreeGrafter"/>
</dbReference>
<dbReference type="GO" id="GO:0016020">
    <property type="term" value="C:membrane"/>
    <property type="evidence" value="ECO:0007669"/>
    <property type="project" value="TreeGrafter"/>
</dbReference>
<evidence type="ECO:0000256" key="3">
    <source>
        <dbReference type="ARBA" id="ARBA00023098"/>
    </source>
</evidence>
<evidence type="ECO:0000256" key="2">
    <source>
        <dbReference type="ARBA" id="ARBA00022963"/>
    </source>
</evidence>
<gene>
    <name evidence="7" type="ORF">LTR77_007346</name>
</gene>
<keyword evidence="3 4" id="KW-0443">Lipid metabolism</keyword>
<dbReference type="GO" id="GO:0016042">
    <property type="term" value="P:lipid catabolic process"/>
    <property type="evidence" value="ECO:0007669"/>
    <property type="project" value="UniProtKB-UniRule"/>
</dbReference>
<feature type="compositionally biased region" description="Basic residues" evidence="5">
    <location>
        <begin position="1249"/>
        <end position="1259"/>
    </location>
</feature>
<dbReference type="EMBL" id="JAVRRT010000011">
    <property type="protein sequence ID" value="KAK5167647.1"/>
    <property type="molecule type" value="Genomic_DNA"/>
</dbReference>
<evidence type="ECO:0000313" key="8">
    <source>
        <dbReference type="Proteomes" id="UP001337655"/>
    </source>
</evidence>
<dbReference type="GO" id="GO:0046486">
    <property type="term" value="P:glycerolipid metabolic process"/>
    <property type="evidence" value="ECO:0007669"/>
    <property type="project" value="UniProtKB-ARBA"/>
</dbReference>
<dbReference type="SUPFAM" id="SSF52540">
    <property type="entry name" value="P-loop containing nucleoside triphosphate hydrolases"/>
    <property type="match status" value="1"/>
</dbReference>
<keyword evidence="8" id="KW-1185">Reference proteome</keyword>
<dbReference type="InterPro" id="IPR002641">
    <property type="entry name" value="PNPLA_dom"/>
</dbReference>
<evidence type="ECO:0000259" key="6">
    <source>
        <dbReference type="PROSITE" id="PS51635"/>
    </source>
</evidence>
<dbReference type="Proteomes" id="UP001337655">
    <property type="component" value="Unassembled WGS sequence"/>
</dbReference>
<evidence type="ECO:0000313" key="7">
    <source>
        <dbReference type="EMBL" id="KAK5167647.1"/>
    </source>
</evidence>